<dbReference type="PATRIC" id="fig|1473.5.peg.4520"/>
<reference evidence="5" key="1">
    <citation type="submission" date="2015-07" db="EMBL/GenBank/DDBJ databases">
        <title>Fjat-10053 dsm26.</title>
        <authorList>
            <person name="Liu B."/>
            <person name="Wang J."/>
            <person name="Zhu Y."/>
            <person name="Liu G."/>
            <person name="Chen Q."/>
            <person name="Chen Z."/>
            <person name="Lan J."/>
            <person name="Che J."/>
            <person name="Ge C."/>
            <person name="Shi H."/>
            <person name="Pan Z."/>
            <person name="Liu X."/>
        </authorList>
    </citation>
    <scope>NUCLEOTIDE SEQUENCE [LARGE SCALE GENOMIC DNA]</scope>
    <source>
        <strain evidence="5">DSM 26</strain>
    </source>
</reference>
<evidence type="ECO:0000256" key="2">
    <source>
        <dbReference type="SAM" id="Phobius"/>
    </source>
</evidence>
<comment type="caution">
    <text evidence="4">The sequence shown here is derived from an EMBL/GenBank/DDBJ whole genome shotgun (WGS) entry which is preliminary data.</text>
</comment>
<keyword evidence="4" id="KW-0407">Ion channel</keyword>
<organism evidence="4 5">
    <name type="scientific">Virgibacillus pantothenticus</name>
    <dbReference type="NCBI Taxonomy" id="1473"/>
    <lineage>
        <taxon>Bacteria</taxon>
        <taxon>Bacillati</taxon>
        <taxon>Bacillota</taxon>
        <taxon>Bacilli</taxon>
        <taxon>Bacillales</taxon>
        <taxon>Bacillaceae</taxon>
        <taxon>Virgibacillus</taxon>
    </lineage>
</organism>
<keyword evidence="2" id="KW-0472">Membrane</keyword>
<evidence type="ECO:0000313" key="5">
    <source>
        <dbReference type="Proteomes" id="UP000036780"/>
    </source>
</evidence>
<dbReference type="GO" id="GO:0006813">
    <property type="term" value="P:potassium ion transport"/>
    <property type="evidence" value="ECO:0007669"/>
    <property type="project" value="InterPro"/>
</dbReference>
<dbReference type="GeneID" id="66872761"/>
<protein>
    <submittedName>
        <fullName evidence="4">Potassium channel protein</fullName>
    </submittedName>
</protein>
<name>A0A0L0QTH2_VIRPA</name>
<dbReference type="Proteomes" id="UP000036780">
    <property type="component" value="Unassembled WGS sequence"/>
</dbReference>
<dbReference type="InterPro" id="IPR013099">
    <property type="entry name" value="K_chnl_dom"/>
</dbReference>
<feature type="transmembrane region" description="Helical" evidence="2">
    <location>
        <begin position="73"/>
        <end position="94"/>
    </location>
</feature>
<keyword evidence="2" id="KW-1133">Transmembrane helix</keyword>
<feature type="domain" description="RCK N-terminal" evidence="3">
    <location>
        <begin position="114"/>
        <end position="250"/>
    </location>
</feature>
<evidence type="ECO:0000259" key="3">
    <source>
        <dbReference type="PROSITE" id="PS51201"/>
    </source>
</evidence>
<dbReference type="PROSITE" id="PS51201">
    <property type="entry name" value="RCK_N"/>
    <property type="match status" value="1"/>
</dbReference>
<dbReference type="EMBL" id="LGTO01000005">
    <property type="protein sequence ID" value="KNE21483.1"/>
    <property type="molecule type" value="Genomic_DNA"/>
</dbReference>
<dbReference type="AlphaFoldDB" id="A0A0L0QTH2"/>
<dbReference type="InterPro" id="IPR003148">
    <property type="entry name" value="RCK_N"/>
</dbReference>
<dbReference type="Gene3D" id="3.40.50.720">
    <property type="entry name" value="NAD(P)-binding Rossmann-like Domain"/>
    <property type="match status" value="1"/>
</dbReference>
<keyword evidence="4" id="KW-0406">Ion transport</keyword>
<gene>
    <name evidence="4" type="ORF">AFK71_07440</name>
</gene>
<dbReference type="PANTHER" id="PTHR43833:SF9">
    <property type="entry name" value="POTASSIUM CHANNEL PROTEIN YUGO-RELATED"/>
    <property type="match status" value="1"/>
</dbReference>
<dbReference type="Pfam" id="PF07885">
    <property type="entry name" value="Ion_trans_2"/>
    <property type="match status" value="1"/>
</dbReference>
<keyword evidence="4" id="KW-0813">Transport</keyword>
<keyword evidence="2" id="KW-0812">Transmembrane</keyword>
<keyword evidence="5" id="KW-1185">Reference proteome</keyword>
<comment type="subcellular location">
    <subcellularLocation>
        <location evidence="1">Cell membrane</location>
        <topology evidence="1">Multi-pass membrane protein</topology>
    </subcellularLocation>
</comment>
<dbReference type="OrthoDB" id="9785285at2"/>
<dbReference type="InterPro" id="IPR050721">
    <property type="entry name" value="Trk_Ktr_HKT_K-transport"/>
</dbReference>
<accession>A0A0L0QTH2</accession>
<dbReference type="RefSeq" id="WP_050350915.1">
    <property type="nucleotide sequence ID" value="NZ_CP073011.1"/>
</dbReference>
<dbReference type="InterPro" id="IPR036291">
    <property type="entry name" value="NAD(P)-bd_dom_sf"/>
</dbReference>
<dbReference type="GO" id="GO:0005886">
    <property type="term" value="C:plasma membrane"/>
    <property type="evidence" value="ECO:0007669"/>
    <property type="project" value="UniProtKB-SubCell"/>
</dbReference>
<dbReference type="SUPFAM" id="SSF51735">
    <property type="entry name" value="NAD(P)-binding Rossmann-fold domains"/>
    <property type="match status" value="1"/>
</dbReference>
<dbReference type="SUPFAM" id="SSF81324">
    <property type="entry name" value="Voltage-gated potassium channels"/>
    <property type="match status" value="1"/>
</dbReference>
<dbReference type="Pfam" id="PF22614">
    <property type="entry name" value="Slo-like_RCK"/>
    <property type="match status" value="1"/>
</dbReference>
<dbReference type="GO" id="GO:0034220">
    <property type="term" value="P:monoatomic ion transmembrane transport"/>
    <property type="evidence" value="ECO:0007669"/>
    <property type="project" value="UniProtKB-KW"/>
</dbReference>
<proteinExistence type="predicted"/>
<evidence type="ECO:0000256" key="1">
    <source>
        <dbReference type="ARBA" id="ARBA00004651"/>
    </source>
</evidence>
<evidence type="ECO:0000313" key="4">
    <source>
        <dbReference type="EMBL" id="KNE21483.1"/>
    </source>
</evidence>
<sequence>MIFFKQLFVKVIKLNHWFLLFATLTLVFASSYFIYYLEPDTFASPFEGLWWTMTTVTTVGYGDVSPTTVGGKIFAMFLYIVGIGLMTIFIGKAIDFLSIRKRLKEEGRLNITTEDHIILVNWTKKARITLDEILHTFKDIPIVIIDEKIEKTPLIHEQVEFVQGNPANRDVLFQANLLKSKSVMVFASEDGVATSQADGQTLLIATTLESIGKEFSQNIYTICEVLESTHIPAFKHAAVEEFITANDTAAHLAARSILFNGSSEIIRQLTSHHGYDLYSIGKKADWNTFEHARTALAAQGAVLLSNRNDISIINQLKEPIPHDAQLFIICDEDVYTNLLRQGVPSY</sequence>
<dbReference type="Gene3D" id="1.10.287.70">
    <property type="match status" value="1"/>
</dbReference>
<feature type="transmembrane region" description="Helical" evidence="2">
    <location>
        <begin position="17"/>
        <end position="37"/>
    </location>
</feature>
<dbReference type="PANTHER" id="PTHR43833">
    <property type="entry name" value="POTASSIUM CHANNEL PROTEIN 2-RELATED-RELATED"/>
    <property type="match status" value="1"/>
</dbReference>